<comment type="caution">
    <text evidence="2">The sequence shown here is derived from an EMBL/GenBank/DDBJ whole genome shotgun (WGS) entry which is preliminary data.</text>
</comment>
<evidence type="ECO:0000313" key="3">
    <source>
        <dbReference type="Proteomes" id="UP000799772"/>
    </source>
</evidence>
<dbReference type="EMBL" id="ML978124">
    <property type="protein sequence ID" value="KAF2101101.1"/>
    <property type="molecule type" value="Genomic_DNA"/>
</dbReference>
<dbReference type="PANTHER" id="PTHR42354:SF1">
    <property type="entry name" value="C2H2-TYPE DOMAIN-CONTAINING PROTEIN"/>
    <property type="match status" value="1"/>
</dbReference>
<sequence length="347" mass="39025">MNLANFFEGGGLKSHYNIARAVYTTLGCFTQAHELYKRVKQGKADRERNKESSKSRSRSTEDRKNGRRRNQDYDEPRSIVVVSPLGRTLQESEAAIYSAYGNHRRLGDRFEIGDSIGYTELLEQKVRFQQNVIKILQDAAASGRSSYGQIDTAALARASEIAREGSIEALNRQYYRLLDPGPRTRAILAPPSSYGDIPSRSHSSSTRGAGSEYLSEASRYPPSNRTLLFCPHGSMLQQSFDAAVIDLFASHGSHRCDECNAVIRMEPNAALRICTSGRNEGYERRKFHILTKFFLKCHRPCSEFACALCCRIYGVITIRPDEESLARHLRDHSSQELSGDIDIEELS</sequence>
<accession>A0A9P4IN05</accession>
<feature type="region of interest" description="Disordered" evidence="1">
    <location>
        <begin position="39"/>
        <end position="77"/>
    </location>
</feature>
<name>A0A9P4IN05_9PEZI</name>
<dbReference type="AlphaFoldDB" id="A0A9P4IN05"/>
<evidence type="ECO:0000313" key="2">
    <source>
        <dbReference type="EMBL" id="KAF2101101.1"/>
    </source>
</evidence>
<evidence type="ECO:0000256" key="1">
    <source>
        <dbReference type="SAM" id="MobiDB-lite"/>
    </source>
</evidence>
<keyword evidence="3" id="KW-1185">Reference proteome</keyword>
<feature type="region of interest" description="Disordered" evidence="1">
    <location>
        <begin position="189"/>
        <end position="218"/>
    </location>
</feature>
<dbReference type="Proteomes" id="UP000799772">
    <property type="component" value="Unassembled WGS sequence"/>
</dbReference>
<protein>
    <submittedName>
        <fullName evidence="2">Uncharacterized protein</fullName>
    </submittedName>
</protein>
<organism evidence="2 3">
    <name type="scientific">Rhizodiscina lignyota</name>
    <dbReference type="NCBI Taxonomy" id="1504668"/>
    <lineage>
        <taxon>Eukaryota</taxon>
        <taxon>Fungi</taxon>
        <taxon>Dikarya</taxon>
        <taxon>Ascomycota</taxon>
        <taxon>Pezizomycotina</taxon>
        <taxon>Dothideomycetes</taxon>
        <taxon>Pleosporomycetidae</taxon>
        <taxon>Aulographales</taxon>
        <taxon>Rhizodiscinaceae</taxon>
        <taxon>Rhizodiscina</taxon>
    </lineage>
</organism>
<dbReference type="OrthoDB" id="5309037at2759"/>
<proteinExistence type="predicted"/>
<gene>
    <name evidence="2" type="ORF">NA57DRAFT_55163</name>
</gene>
<reference evidence="2" key="1">
    <citation type="journal article" date="2020" name="Stud. Mycol.">
        <title>101 Dothideomycetes genomes: a test case for predicting lifestyles and emergence of pathogens.</title>
        <authorList>
            <person name="Haridas S."/>
            <person name="Albert R."/>
            <person name="Binder M."/>
            <person name="Bloem J."/>
            <person name="Labutti K."/>
            <person name="Salamov A."/>
            <person name="Andreopoulos B."/>
            <person name="Baker S."/>
            <person name="Barry K."/>
            <person name="Bills G."/>
            <person name="Bluhm B."/>
            <person name="Cannon C."/>
            <person name="Castanera R."/>
            <person name="Culley D."/>
            <person name="Daum C."/>
            <person name="Ezra D."/>
            <person name="Gonzalez J."/>
            <person name="Henrissat B."/>
            <person name="Kuo A."/>
            <person name="Liang C."/>
            <person name="Lipzen A."/>
            <person name="Lutzoni F."/>
            <person name="Magnuson J."/>
            <person name="Mondo S."/>
            <person name="Nolan M."/>
            <person name="Ohm R."/>
            <person name="Pangilinan J."/>
            <person name="Park H.-J."/>
            <person name="Ramirez L."/>
            <person name="Alfaro M."/>
            <person name="Sun H."/>
            <person name="Tritt A."/>
            <person name="Yoshinaga Y."/>
            <person name="Zwiers L.-H."/>
            <person name="Turgeon B."/>
            <person name="Goodwin S."/>
            <person name="Spatafora J."/>
            <person name="Crous P."/>
            <person name="Grigoriev I."/>
        </authorList>
    </citation>
    <scope>NUCLEOTIDE SEQUENCE</scope>
    <source>
        <strain evidence="2">CBS 133067</strain>
    </source>
</reference>
<dbReference type="PANTHER" id="PTHR42354">
    <property type="entry name" value="C2H2-TYPE DOMAIN-CONTAINING PROTEIN"/>
    <property type="match status" value="1"/>
</dbReference>